<dbReference type="KEGG" id="ahu:A6A40_10605"/>
<sequence>MPLRIETFSNVTGGSSFFKAVGHPLAAPKAAILISRLASYGPVAVYDPLGLLSGLAEFYDLSAVPVCGIYVQDVEQVGKEVFGHAARPVTDLPSSRARTVFIVAFDSQRLEGHIAHLIPKQAGVVSLDAMRVPEDMLNDPGHYLSKFNWATNFAWFRDGDGHHTRVVSANYWPRYGAKGTRLWACLFDGEGRPIADWTEPMPPTDGTVVIDSRQVRERFGLAPFCGSLFLHVIGAAGHDVVKYALDTYGDDETVLSCTHDANAWPADLYAGLPAPREGERVSLWIQNSHPTPIPAGAVGLNLMGSAEIRTLDRTVPAFATVELDTASLFPEARWPQQFEVQAGKHFVRPRYEIVAADGRRRMAHANVERTDLKPDPRLPLLTGGAVDKGVVGKGHILPAPLLPMGRWRTILLPTPMSTAQTELPVKAVVYDRNGAAVAEHRFGNLKRSDSVALDVTGLVADRAVVDQFGGDGWGHVELVYDFEAGTMADGWLHALVRYEDVTTGHVAETSFGSHMFNMAMIYRDEPQSYHGRPPGLSTRLFLRLGTDPWDTLCHLVYPASTPWHALSDTNLILVRRDGVEVVRKRLAIPCGGSHYWRYREMFTEAERLAAGEHAYVLIRDTTCRLFGYHGCLAAGDSAFSLDHMFGF</sequence>
<dbReference type="Proteomes" id="UP000077405">
    <property type="component" value="Chromosome"/>
</dbReference>
<reference evidence="1 2" key="1">
    <citation type="journal article" date="2013" name="Int. J. Syst. Evol. Microbiol.">
        <title>Azospirillum humicireducens sp. nov., a nitrogen-fixing bacterium isolated from a microbial fuel cell.</title>
        <authorList>
            <person name="Zhou S."/>
            <person name="Han L."/>
            <person name="Wang Y."/>
            <person name="Yang G."/>
            <person name="Zhuang L."/>
            <person name="Hu P."/>
        </authorList>
    </citation>
    <scope>NUCLEOTIDE SEQUENCE [LARGE SCALE GENOMIC DNA]</scope>
    <source>
        <strain evidence="1 2">SgZ-5</strain>
    </source>
</reference>
<keyword evidence="2" id="KW-1185">Reference proteome</keyword>
<gene>
    <name evidence="1" type="ORF">A6A40_10605</name>
</gene>
<dbReference type="RefSeq" id="WP_063635378.1">
    <property type="nucleotide sequence ID" value="NZ_CP015285.1"/>
</dbReference>
<name>A0A160JH08_9PROT</name>
<dbReference type="OrthoDB" id="7230413at2"/>
<evidence type="ECO:0000313" key="1">
    <source>
        <dbReference type="EMBL" id="ANC92315.1"/>
    </source>
</evidence>
<dbReference type="AlphaFoldDB" id="A0A160JH08"/>
<protein>
    <submittedName>
        <fullName evidence="1">Uncharacterized protein</fullName>
    </submittedName>
</protein>
<dbReference type="STRING" id="1226968.A6A40_10605"/>
<dbReference type="EMBL" id="CP015285">
    <property type="protein sequence ID" value="ANC92315.1"/>
    <property type="molecule type" value="Genomic_DNA"/>
</dbReference>
<accession>A0A160JH08</accession>
<evidence type="ECO:0000313" key="2">
    <source>
        <dbReference type="Proteomes" id="UP000077405"/>
    </source>
</evidence>
<organism evidence="1 2">
    <name type="scientific">Azospirillum humicireducens</name>
    <dbReference type="NCBI Taxonomy" id="1226968"/>
    <lineage>
        <taxon>Bacteria</taxon>
        <taxon>Pseudomonadati</taxon>
        <taxon>Pseudomonadota</taxon>
        <taxon>Alphaproteobacteria</taxon>
        <taxon>Rhodospirillales</taxon>
        <taxon>Azospirillaceae</taxon>
        <taxon>Azospirillum</taxon>
    </lineage>
</organism>
<proteinExistence type="predicted"/>